<dbReference type="Proteomes" id="UP000651475">
    <property type="component" value="Unassembled WGS sequence"/>
</dbReference>
<evidence type="ECO:0000313" key="5">
    <source>
        <dbReference type="Proteomes" id="UP000651475"/>
    </source>
</evidence>
<dbReference type="InterPro" id="IPR041607">
    <property type="entry name" value="HU-HIG"/>
</dbReference>
<dbReference type="GO" id="GO:0003677">
    <property type="term" value="F:DNA binding"/>
    <property type="evidence" value="ECO:0007669"/>
    <property type="project" value="UniProtKB-KW"/>
</dbReference>
<evidence type="ECO:0000259" key="3">
    <source>
        <dbReference type="Pfam" id="PF18291"/>
    </source>
</evidence>
<evidence type="ECO:0000313" key="4">
    <source>
        <dbReference type="EMBL" id="MBC5633006.1"/>
    </source>
</evidence>
<dbReference type="InterPro" id="IPR005902">
    <property type="entry name" value="HU_DNA-bd_put"/>
</dbReference>
<comment type="caution">
    <text evidence="4">The sequence shown here is derived from an EMBL/GenBank/DDBJ whole genome shotgun (WGS) entry which is preliminary data.</text>
</comment>
<proteinExistence type="predicted"/>
<dbReference type="Pfam" id="PF18291">
    <property type="entry name" value="HU-HIG"/>
    <property type="match status" value="1"/>
</dbReference>
<gene>
    <name evidence="4" type="ORF">H8S65_09520</name>
</gene>
<sequence length="149" mass="16190">MSIKYKLVLRKDLSKDAEEGDKKYYASVNNNGTFSFDDLCESVSAISTASRGDVLVVMDGALSVMKNALLRGEIVQFGELGNFQINTGSKGVATVEEFKTNLIRKARIIFRPGALLKDCLGKVSYERIGKDTTSQEGGGSGEEERPGEL</sequence>
<name>A0ABR7DNL6_9BACT</name>
<evidence type="ECO:0000256" key="2">
    <source>
        <dbReference type="SAM" id="MobiDB-lite"/>
    </source>
</evidence>
<reference evidence="4 5" key="1">
    <citation type="submission" date="2020-08" db="EMBL/GenBank/DDBJ databases">
        <title>Genome public.</title>
        <authorList>
            <person name="Liu C."/>
            <person name="Sun Q."/>
        </authorList>
    </citation>
    <scope>NUCLEOTIDE SEQUENCE [LARGE SCALE GENOMIC DNA]</scope>
    <source>
        <strain evidence="4 5">NSJ-79</strain>
    </source>
</reference>
<feature type="region of interest" description="Disordered" evidence="2">
    <location>
        <begin position="130"/>
        <end position="149"/>
    </location>
</feature>
<accession>A0ABR7DNL6</accession>
<dbReference type="SUPFAM" id="SSF47729">
    <property type="entry name" value="IHF-like DNA-binding proteins"/>
    <property type="match status" value="1"/>
</dbReference>
<dbReference type="InterPro" id="IPR010992">
    <property type="entry name" value="IHF-like_DNA-bd_dom_sf"/>
</dbReference>
<protein>
    <submittedName>
        <fullName evidence="4">DNA-binding protein</fullName>
    </submittedName>
</protein>
<keyword evidence="1 4" id="KW-0238">DNA-binding</keyword>
<organism evidence="4 5">
    <name type="scientific">Parabacteroides hominis</name>
    <dbReference type="NCBI Taxonomy" id="2763057"/>
    <lineage>
        <taxon>Bacteria</taxon>
        <taxon>Pseudomonadati</taxon>
        <taxon>Bacteroidota</taxon>
        <taxon>Bacteroidia</taxon>
        <taxon>Bacteroidales</taxon>
        <taxon>Tannerellaceae</taxon>
        <taxon>Parabacteroides</taxon>
    </lineage>
</organism>
<dbReference type="EMBL" id="JACOOJ010000014">
    <property type="protein sequence ID" value="MBC5633006.1"/>
    <property type="molecule type" value="Genomic_DNA"/>
</dbReference>
<feature type="domain" description="HU" evidence="3">
    <location>
        <begin position="1"/>
        <end position="127"/>
    </location>
</feature>
<dbReference type="NCBIfam" id="TIGR01201">
    <property type="entry name" value="HU_rel"/>
    <property type="match status" value="1"/>
</dbReference>
<keyword evidence="5" id="KW-1185">Reference proteome</keyword>
<dbReference type="RefSeq" id="WP_186929758.1">
    <property type="nucleotide sequence ID" value="NZ_JACOOJ010000014.1"/>
</dbReference>
<evidence type="ECO:0000256" key="1">
    <source>
        <dbReference type="ARBA" id="ARBA00023125"/>
    </source>
</evidence>